<reference evidence="15 16" key="1">
    <citation type="submission" date="2017-10" db="EMBL/GenBank/DDBJ databases">
        <title>Genome sequence of Caulobacter mirabilis FWC38.</title>
        <authorList>
            <person name="Fiebig A."/>
            <person name="Crosson S."/>
        </authorList>
    </citation>
    <scope>NUCLEOTIDE SEQUENCE [LARGE SCALE GENOMIC DNA]</scope>
    <source>
        <strain evidence="15 16">FWC 38</strain>
    </source>
</reference>
<dbReference type="SUPFAM" id="SSF55874">
    <property type="entry name" value="ATPase domain of HSP90 chaperone/DNA topoisomerase II/histidine kinase"/>
    <property type="match status" value="1"/>
</dbReference>
<evidence type="ECO:0000256" key="12">
    <source>
        <dbReference type="ARBA" id="ARBA00023136"/>
    </source>
</evidence>
<dbReference type="Pfam" id="PF00512">
    <property type="entry name" value="HisKA"/>
    <property type="match status" value="1"/>
</dbReference>
<dbReference type="Gene3D" id="1.10.287.130">
    <property type="match status" value="1"/>
</dbReference>
<dbReference type="GO" id="GO:0005886">
    <property type="term" value="C:plasma membrane"/>
    <property type="evidence" value="ECO:0007669"/>
    <property type="project" value="TreeGrafter"/>
</dbReference>
<evidence type="ECO:0000256" key="11">
    <source>
        <dbReference type="ARBA" id="ARBA00023012"/>
    </source>
</evidence>
<proteinExistence type="predicted"/>
<evidence type="ECO:0000259" key="14">
    <source>
        <dbReference type="PROSITE" id="PS50109"/>
    </source>
</evidence>
<dbReference type="InterPro" id="IPR038318">
    <property type="entry name" value="KdpD_sf"/>
</dbReference>
<keyword evidence="4" id="KW-0597">Phosphoprotein</keyword>
<feature type="transmembrane region" description="Helical" evidence="13">
    <location>
        <begin position="430"/>
        <end position="457"/>
    </location>
</feature>
<dbReference type="InterPro" id="IPR036890">
    <property type="entry name" value="HATPase_C_sf"/>
</dbReference>
<dbReference type="InterPro" id="IPR005467">
    <property type="entry name" value="His_kinase_dom"/>
</dbReference>
<dbReference type="SUPFAM" id="SSF47384">
    <property type="entry name" value="Homodimeric domain of signal transducing histidine kinase"/>
    <property type="match status" value="1"/>
</dbReference>
<evidence type="ECO:0000256" key="3">
    <source>
        <dbReference type="ARBA" id="ARBA00012438"/>
    </source>
</evidence>
<dbReference type="Pfam" id="PF02518">
    <property type="entry name" value="HATPase_c"/>
    <property type="match status" value="1"/>
</dbReference>
<dbReference type="CDD" id="cd00082">
    <property type="entry name" value="HisKA"/>
    <property type="match status" value="1"/>
</dbReference>
<name>A0A2D2AXY7_9CAUL</name>
<dbReference type="InterPro" id="IPR052023">
    <property type="entry name" value="Histidine_kinase_KdpD"/>
</dbReference>
<feature type="transmembrane region" description="Helical" evidence="13">
    <location>
        <begin position="398"/>
        <end position="418"/>
    </location>
</feature>
<evidence type="ECO:0000256" key="6">
    <source>
        <dbReference type="ARBA" id="ARBA00022692"/>
    </source>
</evidence>
<dbReference type="SUPFAM" id="SSF52402">
    <property type="entry name" value="Adenine nucleotide alpha hydrolases-like"/>
    <property type="match status" value="1"/>
</dbReference>
<evidence type="ECO:0000256" key="8">
    <source>
        <dbReference type="ARBA" id="ARBA00022777"/>
    </source>
</evidence>
<dbReference type="PANTHER" id="PTHR45569">
    <property type="entry name" value="SENSOR PROTEIN KDPD"/>
    <property type="match status" value="1"/>
</dbReference>
<evidence type="ECO:0000313" key="15">
    <source>
        <dbReference type="EMBL" id="ATQ42807.1"/>
    </source>
</evidence>
<dbReference type="OrthoDB" id="9806130at2"/>
<dbReference type="PROSITE" id="PS50109">
    <property type="entry name" value="HIS_KIN"/>
    <property type="match status" value="1"/>
</dbReference>
<keyword evidence="7" id="KW-0547">Nucleotide-binding</keyword>
<dbReference type="Gene3D" id="1.20.120.620">
    <property type="entry name" value="Backbone structure of the membrane domain of e. Coli histidine kinase receptor kdpd"/>
    <property type="match status" value="1"/>
</dbReference>
<dbReference type="InterPro" id="IPR029016">
    <property type="entry name" value="GAF-like_dom_sf"/>
</dbReference>
<dbReference type="PANTHER" id="PTHR45569:SF1">
    <property type="entry name" value="SENSOR PROTEIN KDPD"/>
    <property type="match status" value="1"/>
</dbReference>
<evidence type="ECO:0000256" key="5">
    <source>
        <dbReference type="ARBA" id="ARBA00022679"/>
    </source>
</evidence>
<evidence type="ECO:0000256" key="9">
    <source>
        <dbReference type="ARBA" id="ARBA00022840"/>
    </source>
</evidence>
<evidence type="ECO:0000256" key="4">
    <source>
        <dbReference type="ARBA" id="ARBA00022553"/>
    </source>
</evidence>
<organism evidence="15 16">
    <name type="scientific">Caulobacter mirabilis</name>
    <dbReference type="NCBI Taxonomy" id="69666"/>
    <lineage>
        <taxon>Bacteria</taxon>
        <taxon>Pseudomonadati</taxon>
        <taxon>Pseudomonadota</taxon>
        <taxon>Alphaproteobacteria</taxon>
        <taxon>Caulobacterales</taxon>
        <taxon>Caulobacteraceae</taxon>
        <taxon>Caulobacter</taxon>
    </lineage>
</organism>
<dbReference type="Pfam" id="PF13493">
    <property type="entry name" value="DUF4118"/>
    <property type="match status" value="1"/>
</dbReference>
<dbReference type="InterPro" id="IPR036097">
    <property type="entry name" value="HisK_dim/P_sf"/>
</dbReference>
<comment type="subcellular location">
    <subcellularLocation>
        <location evidence="2">Membrane</location>
        <topology evidence="2">Multi-pass membrane protein</topology>
    </subcellularLocation>
</comment>
<dbReference type="Gene3D" id="3.30.565.10">
    <property type="entry name" value="Histidine kinase-like ATPase, C-terminal domain"/>
    <property type="match status" value="1"/>
</dbReference>
<dbReference type="SMART" id="SM00388">
    <property type="entry name" value="HisKA"/>
    <property type="match status" value="1"/>
</dbReference>
<dbReference type="EC" id="2.7.13.3" evidence="3"/>
<feature type="domain" description="Histidine kinase" evidence="14">
    <location>
        <begin position="668"/>
        <end position="892"/>
    </location>
</feature>
<keyword evidence="12 13" id="KW-0472">Membrane</keyword>
<evidence type="ECO:0000256" key="2">
    <source>
        <dbReference type="ARBA" id="ARBA00004141"/>
    </source>
</evidence>
<dbReference type="SMART" id="SM00387">
    <property type="entry name" value="HATPase_c"/>
    <property type="match status" value="1"/>
</dbReference>
<dbReference type="Gene3D" id="3.30.450.40">
    <property type="match status" value="1"/>
</dbReference>
<keyword evidence="11" id="KW-0902">Two-component regulatory system</keyword>
<dbReference type="InterPro" id="IPR027417">
    <property type="entry name" value="P-loop_NTPase"/>
</dbReference>
<dbReference type="GO" id="GO:0000155">
    <property type="term" value="F:phosphorelay sensor kinase activity"/>
    <property type="evidence" value="ECO:0007669"/>
    <property type="project" value="InterPro"/>
</dbReference>
<evidence type="ECO:0000313" key="16">
    <source>
        <dbReference type="Proteomes" id="UP000228945"/>
    </source>
</evidence>
<dbReference type="InterPro" id="IPR003661">
    <property type="entry name" value="HisK_dim/P_dom"/>
</dbReference>
<dbReference type="Gene3D" id="3.40.50.300">
    <property type="entry name" value="P-loop containing nucleotide triphosphate hydrolases"/>
    <property type="match status" value="1"/>
</dbReference>
<dbReference type="InterPro" id="IPR004358">
    <property type="entry name" value="Sig_transdc_His_kin-like_C"/>
</dbReference>
<evidence type="ECO:0000256" key="10">
    <source>
        <dbReference type="ARBA" id="ARBA00022989"/>
    </source>
</evidence>
<keyword evidence="10 13" id="KW-1133">Transmembrane helix</keyword>
<evidence type="ECO:0000256" key="7">
    <source>
        <dbReference type="ARBA" id="ARBA00022741"/>
    </source>
</evidence>
<dbReference type="InterPro" id="IPR003594">
    <property type="entry name" value="HATPase_dom"/>
</dbReference>
<dbReference type="GO" id="GO:0005737">
    <property type="term" value="C:cytoplasm"/>
    <property type="evidence" value="ECO:0007669"/>
    <property type="project" value="UniProtKB-ARBA"/>
</dbReference>
<dbReference type="InterPro" id="IPR025201">
    <property type="entry name" value="KdpD_TM"/>
</dbReference>
<dbReference type="KEGG" id="cmb:CSW64_10500"/>
<dbReference type="Pfam" id="PF02702">
    <property type="entry name" value="KdpD"/>
    <property type="match status" value="1"/>
</dbReference>
<keyword evidence="9" id="KW-0067">ATP-binding</keyword>
<keyword evidence="8 15" id="KW-0418">Kinase</keyword>
<dbReference type="InterPro" id="IPR003852">
    <property type="entry name" value="Sig_transdc_His_kinase_KdpD_N"/>
</dbReference>
<dbReference type="PRINTS" id="PR00344">
    <property type="entry name" value="BCTRLSENSOR"/>
</dbReference>
<protein>
    <recommendedName>
        <fullName evidence="3">histidine kinase</fullName>
        <ecNumber evidence="3">2.7.13.3</ecNumber>
    </recommendedName>
</protein>
<evidence type="ECO:0000256" key="13">
    <source>
        <dbReference type="SAM" id="Phobius"/>
    </source>
</evidence>
<keyword evidence="16" id="KW-1185">Reference proteome</keyword>
<dbReference type="FunFam" id="3.30.565.10:FF:000006">
    <property type="entry name" value="Sensor histidine kinase WalK"/>
    <property type="match status" value="1"/>
</dbReference>
<dbReference type="AlphaFoldDB" id="A0A2D2AXY7"/>
<comment type="catalytic activity">
    <reaction evidence="1">
        <text>ATP + protein L-histidine = ADP + protein N-phospho-L-histidine.</text>
        <dbReference type="EC" id="2.7.13.3"/>
    </reaction>
</comment>
<dbReference type="FunFam" id="3.40.50.300:FF:000483">
    <property type="entry name" value="Sensor histidine kinase KdpD"/>
    <property type="match status" value="1"/>
</dbReference>
<gene>
    <name evidence="15" type="ORF">CSW64_10500</name>
</gene>
<dbReference type="EMBL" id="CP024201">
    <property type="protein sequence ID" value="ATQ42807.1"/>
    <property type="molecule type" value="Genomic_DNA"/>
</dbReference>
<dbReference type="GO" id="GO:0005524">
    <property type="term" value="F:ATP binding"/>
    <property type="evidence" value="ECO:0007669"/>
    <property type="project" value="UniProtKB-KW"/>
</dbReference>
<keyword evidence="5" id="KW-0808">Transferase</keyword>
<keyword evidence="6 13" id="KW-0812">Transmembrane</keyword>
<accession>A0A2D2AXY7</accession>
<dbReference type="Proteomes" id="UP000228945">
    <property type="component" value="Chromosome"/>
</dbReference>
<evidence type="ECO:0000256" key="1">
    <source>
        <dbReference type="ARBA" id="ARBA00000085"/>
    </source>
</evidence>
<dbReference type="RefSeq" id="WP_099622060.1">
    <property type="nucleotide sequence ID" value="NZ_CP024201.1"/>
</dbReference>
<sequence length="899" mass="96562">MTPQEPRRPDPDALLAAAGKPGRGRLKVFLGMSPGVGKTYEMLRAARRRKAEGGDVVVGVVETHGRRETQALLRGLDVMARRPIEYRGHTLMEFDIDAALERKPGLLLVDEYAHSNVPGSRHPKRWQDVEELLAAGIDVWTTLNVQHLESLVDVVWKITGVRQRETVPDSALSRADEIELIDITPTELRTRMAEGKVYVPETARLAADRFFKTENLTALRELALRRAAQAVDDQLIGEMRRAGVEGPWAAGERILVLLGADTQAASLVRAGRRLSDMMMDAPWTVAHVERPNAAPASAAGATRLNEALKLADQLGGSTVVLTGDDLVGSVLDYARNNNVTQIVLGKTARRVRNPFRRALVPALLRESSGAALHIVTDHSQPAAAAPPRAPFTLSTQGWRGHLAAIALVALAGVTAHFIDERAEQANLAMIFMLSVLGSGLAFGLWPAITAAALSAFLYNFFFLQPHLSIRIGHPADVLTFMVFFATALTTGWLTGRVRDQARIVSRRAASVSALLVASRRLSSSARKEDAAAALAEQLAAATGGAAVVLTPVGDDIAATAASPGAEELAAGDMAAARWSWERGEPAGAGTGTLPNSAWTFRPLQGIKARAGVAGVHPSALATEEDERFVSALLDQGAAALERAEFAAQAADAEALRRTDRLRGALLNSVSHDLRTPLSTVLGSVTTLLDYGKSLSAKVQRDLMESIREEAERLSRYVGDLLDMTRLEGGAVTARQEWVDIRDVLRAGVDRVQRRLGKRKVARDFPPELSMVKADPSLLEQALVNILENAVAYSPDGSTIEVAAYEDRGNVVISIEDEGPGIPTAELERVFEKFRRLEEPTDRAAAADRGKGAGLGLAISKGFVEAMGGRIAAASPIHDGQGTRVLISLPKDRVTPEGLF</sequence>